<protein>
    <submittedName>
        <fullName evidence="1">Uncharacterized protein</fullName>
    </submittedName>
</protein>
<dbReference type="EMBL" id="JABANM010007139">
    <property type="protein sequence ID" value="KAF4744764.1"/>
    <property type="molecule type" value="Genomic_DNA"/>
</dbReference>
<accession>A0A7J6THI7</accession>
<evidence type="ECO:0000313" key="1">
    <source>
        <dbReference type="EMBL" id="KAF4744764.1"/>
    </source>
</evidence>
<organism evidence="1 2">
    <name type="scientific">Perkinsus olseni</name>
    <name type="common">Perkinsus atlanticus</name>
    <dbReference type="NCBI Taxonomy" id="32597"/>
    <lineage>
        <taxon>Eukaryota</taxon>
        <taxon>Sar</taxon>
        <taxon>Alveolata</taxon>
        <taxon>Perkinsozoa</taxon>
        <taxon>Perkinsea</taxon>
        <taxon>Perkinsida</taxon>
        <taxon>Perkinsidae</taxon>
        <taxon>Perkinsus</taxon>
    </lineage>
</organism>
<dbReference type="AlphaFoldDB" id="A0A7J6THI7"/>
<name>A0A7J6THI7_PEROL</name>
<comment type="caution">
    <text evidence="1">The sequence shown here is derived from an EMBL/GenBank/DDBJ whole genome shotgun (WGS) entry which is preliminary data.</text>
</comment>
<proteinExistence type="predicted"/>
<feature type="non-terminal residue" evidence="1">
    <location>
        <position position="1"/>
    </location>
</feature>
<reference evidence="1 2" key="1">
    <citation type="submission" date="2020-04" db="EMBL/GenBank/DDBJ databases">
        <title>Perkinsus olseni comparative genomics.</title>
        <authorList>
            <person name="Bogema D.R."/>
        </authorList>
    </citation>
    <scope>NUCLEOTIDE SEQUENCE [LARGE SCALE GENOMIC DNA]</scope>
    <source>
        <strain evidence="1">ATCC PRA-205</strain>
    </source>
</reference>
<dbReference type="Proteomes" id="UP000574390">
    <property type="component" value="Unassembled WGS sequence"/>
</dbReference>
<evidence type="ECO:0000313" key="2">
    <source>
        <dbReference type="Proteomes" id="UP000574390"/>
    </source>
</evidence>
<gene>
    <name evidence="1" type="ORF">FOZ62_005842</name>
</gene>
<sequence length="107" mass="11466">MGSIIFVIEADLHEICFSDSQLFCNDIMHTPLLQPLNGLSCGKGYSKDGCWGLTPRSIAELQTAAFTGITVCLTSTTVFSSTISSIFPPQFMILGLAGALIVSYLDL</sequence>